<dbReference type="InterPro" id="IPR037221">
    <property type="entry name" value="H-type_lectin_dom_sf"/>
</dbReference>
<evidence type="ECO:0000259" key="1">
    <source>
        <dbReference type="Pfam" id="PF00188"/>
    </source>
</evidence>
<dbReference type="PANTHER" id="PTHR31157">
    <property type="entry name" value="SCP DOMAIN-CONTAINING PROTEIN"/>
    <property type="match status" value="1"/>
</dbReference>
<dbReference type="SUPFAM" id="SSF55797">
    <property type="entry name" value="PR-1-like"/>
    <property type="match status" value="1"/>
</dbReference>
<accession>A0ABZ2C1F7</accession>
<feature type="domain" description="SCP" evidence="1">
    <location>
        <begin position="12"/>
        <end position="142"/>
    </location>
</feature>
<dbReference type="RefSeq" id="WP_187428517.1">
    <property type="nucleotide sequence ID" value="NZ_CP143423.1"/>
</dbReference>
<reference evidence="3" key="1">
    <citation type="submission" date="2024-01" db="EMBL/GenBank/DDBJ databases">
        <title>Roseobacter fucihabitans sp. nov., isolated from the brown alga Fucus spiralis.</title>
        <authorList>
            <person name="Hahnke S."/>
            <person name="Berger M."/>
            <person name="Schlingloff A."/>
            <person name="Athale I."/>
            <person name="Neumann-Schaal M."/>
            <person name="Adenaya A."/>
            <person name="Poehlein A."/>
            <person name="Daniel R."/>
            <person name="Pertersen J."/>
            <person name="Brinkhoff T."/>
        </authorList>
    </citation>
    <scope>NUCLEOTIDE SEQUENCE [LARGE SCALE GENOMIC DNA]</scope>
    <source>
        <strain evidence="3">B14</strain>
    </source>
</reference>
<dbReference type="CDD" id="cd05379">
    <property type="entry name" value="CAP_bacterial"/>
    <property type="match status" value="1"/>
</dbReference>
<keyword evidence="3" id="KW-1185">Reference proteome</keyword>
<dbReference type="Proteomes" id="UP001318682">
    <property type="component" value="Chromosome"/>
</dbReference>
<dbReference type="Gene3D" id="3.40.33.10">
    <property type="entry name" value="CAP"/>
    <property type="match status" value="1"/>
</dbReference>
<evidence type="ECO:0000313" key="3">
    <source>
        <dbReference type="Proteomes" id="UP001318682"/>
    </source>
</evidence>
<dbReference type="Gene3D" id="2.60.40.2080">
    <property type="match status" value="1"/>
</dbReference>
<organism evidence="2 3">
    <name type="scientific">Roseobacter fucihabitans</name>
    <dbReference type="NCBI Taxonomy" id="1537242"/>
    <lineage>
        <taxon>Bacteria</taxon>
        <taxon>Pseudomonadati</taxon>
        <taxon>Pseudomonadota</taxon>
        <taxon>Alphaproteobacteria</taxon>
        <taxon>Rhodobacterales</taxon>
        <taxon>Roseobacteraceae</taxon>
        <taxon>Roseobacter</taxon>
    </lineage>
</organism>
<proteinExistence type="predicted"/>
<sequence length="424" mass="46319">MSKANPLEWQMLDLINAERLSAGLDPLRLELRLNDAAEDHSQWMIDTDQFSHTGVGNSSPRIRMEDATFNFTGNWSAAENIAWQSVRGQPGLADDVQNLHDGLMNSPGHRANILDPDAEVIGIGIERGEYEGWDGLFVTQNFARTDAPLELDSRTPTPVDPPVPADGVLQIGSETVAQPSRDIWHSVSFDQEIKDAVVVMGPASHAGSDPVTIRVQNVTDTGFEFRMEEWEYLDGIHMAETISWMAVSEGTHRLADGRTITAGSGSANHTATEVDLGDAFDSAPLVFAQVTSNKGGDTVVTRLDKVDADSFEFRVQEEEKRGFHVLEEIDWIAIEAGTANDIMSGQVSGVTNRPTSIDHDTPDALFAQMQTFNGSDTANIRYDASDAQTRVWVDEETSRDSEVAHIAETLGVMTAGLGTYELMA</sequence>
<evidence type="ECO:0000313" key="2">
    <source>
        <dbReference type="EMBL" id="WVX51341.1"/>
    </source>
</evidence>
<dbReference type="PANTHER" id="PTHR31157:SF1">
    <property type="entry name" value="SCP DOMAIN-CONTAINING PROTEIN"/>
    <property type="match status" value="1"/>
</dbReference>
<dbReference type="InterPro" id="IPR035940">
    <property type="entry name" value="CAP_sf"/>
</dbReference>
<dbReference type="EMBL" id="CP143423">
    <property type="protein sequence ID" value="WVX51341.1"/>
    <property type="molecule type" value="Genomic_DNA"/>
</dbReference>
<gene>
    <name evidence="2" type="ORF">ROLI_044420</name>
</gene>
<protein>
    <recommendedName>
        <fullName evidence="1">SCP domain-containing protein</fullName>
    </recommendedName>
</protein>
<name>A0ABZ2C1F7_9RHOB</name>
<dbReference type="Pfam" id="PF00188">
    <property type="entry name" value="CAP"/>
    <property type="match status" value="1"/>
</dbReference>
<dbReference type="InterPro" id="IPR014044">
    <property type="entry name" value="CAP_dom"/>
</dbReference>